<feature type="domain" description="Thioesterase" evidence="1">
    <location>
        <begin position="23"/>
        <end position="79"/>
    </location>
</feature>
<keyword evidence="3" id="KW-1185">Reference proteome</keyword>
<dbReference type="SUPFAM" id="SSF54637">
    <property type="entry name" value="Thioesterase/thiol ester dehydrase-isomerase"/>
    <property type="match status" value="1"/>
</dbReference>
<comment type="caution">
    <text evidence="2">The sequence shown here is derived from an EMBL/GenBank/DDBJ whole genome shotgun (WGS) entry which is preliminary data.</text>
</comment>
<organism evidence="2 3">
    <name type="scientific">Auraticoccus cholistanensis</name>
    <dbReference type="NCBI Taxonomy" id="2656650"/>
    <lineage>
        <taxon>Bacteria</taxon>
        <taxon>Bacillati</taxon>
        <taxon>Actinomycetota</taxon>
        <taxon>Actinomycetes</taxon>
        <taxon>Propionibacteriales</taxon>
        <taxon>Propionibacteriaceae</taxon>
        <taxon>Auraticoccus</taxon>
    </lineage>
</organism>
<keyword evidence="2" id="KW-0456">Lyase</keyword>
<evidence type="ECO:0000259" key="1">
    <source>
        <dbReference type="Pfam" id="PF03061"/>
    </source>
</evidence>
<dbReference type="InterPro" id="IPR006683">
    <property type="entry name" value="Thioestr_dom"/>
</dbReference>
<dbReference type="Proteomes" id="UP000435304">
    <property type="component" value="Unassembled WGS sequence"/>
</dbReference>
<dbReference type="CDD" id="cd03440">
    <property type="entry name" value="hot_dog"/>
    <property type="match status" value="1"/>
</dbReference>
<dbReference type="Gene3D" id="3.10.129.10">
    <property type="entry name" value="Hotdog Thioesterase"/>
    <property type="match status" value="1"/>
</dbReference>
<sequence length="126" mass="13800">MTVVHRRYVPRNAAHYSGKLVDGAYVLGLFSDAATEMCIRTDDDEGQFVGFTEVDFLEPVHTGDVIEAEATLVRVGNTSRQLAFEARVVCRSAEHIESRRPVADSTAHVLDEPLVVVRGTGTVVVE</sequence>
<dbReference type="InterPro" id="IPR029069">
    <property type="entry name" value="HotDog_dom_sf"/>
</dbReference>
<name>A0A6A9UT81_9ACTN</name>
<reference evidence="2 3" key="1">
    <citation type="submission" date="2019-12" db="EMBL/GenBank/DDBJ databases">
        <title>Auraticoccus cholistani sp. nov., an actinomycete isolated from soil of Cholistan desert.</title>
        <authorList>
            <person name="Cheema M.T."/>
        </authorList>
    </citation>
    <scope>NUCLEOTIDE SEQUENCE [LARGE SCALE GENOMIC DNA]</scope>
    <source>
        <strain evidence="2 3">F435</strain>
    </source>
</reference>
<proteinExistence type="predicted"/>
<accession>A0A6A9UT81</accession>
<dbReference type="GO" id="GO:0016829">
    <property type="term" value="F:lyase activity"/>
    <property type="evidence" value="ECO:0007669"/>
    <property type="project" value="UniProtKB-KW"/>
</dbReference>
<evidence type="ECO:0000313" key="3">
    <source>
        <dbReference type="Proteomes" id="UP000435304"/>
    </source>
</evidence>
<protein>
    <submittedName>
        <fullName evidence="2">3-aminobutyryl-CoA ammonia-lyase</fullName>
    </submittedName>
</protein>
<evidence type="ECO:0000313" key="2">
    <source>
        <dbReference type="EMBL" id="MVA75848.1"/>
    </source>
</evidence>
<dbReference type="Pfam" id="PF03061">
    <property type="entry name" value="4HBT"/>
    <property type="match status" value="1"/>
</dbReference>
<dbReference type="EMBL" id="WPCU01000005">
    <property type="protein sequence ID" value="MVA75848.1"/>
    <property type="molecule type" value="Genomic_DNA"/>
</dbReference>
<gene>
    <name evidence="2" type="ORF">GC722_07400</name>
</gene>
<dbReference type="AlphaFoldDB" id="A0A6A9UT81"/>